<dbReference type="InterPro" id="IPR011050">
    <property type="entry name" value="Pectin_lyase_fold/virulence"/>
</dbReference>
<dbReference type="InterPro" id="IPR012334">
    <property type="entry name" value="Pectin_lyas_fold"/>
</dbReference>
<gene>
    <name evidence="2" type="ORF">GCM10007049_04920</name>
</gene>
<reference evidence="2" key="1">
    <citation type="journal article" date="2014" name="Int. J. Syst. Evol. Microbiol.">
        <title>Complete genome sequence of Corynebacterium casei LMG S-19264T (=DSM 44701T), isolated from a smear-ripened cheese.</title>
        <authorList>
            <consortium name="US DOE Joint Genome Institute (JGI-PGF)"/>
            <person name="Walter F."/>
            <person name="Albersmeier A."/>
            <person name="Kalinowski J."/>
            <person name="Ruckert C."/>
        </authorList>
    </citation>
    <scope>NUCLEOTIDE SEQUENCE</scope>
    <source>
        <strain evidence="2">KCTC 12368</strain>
    </source>
</reference>
<sequence length="565" mass="62533">MMDMDFKNSSKIQKSKLMKIIKNNIYQSLCILTLGLIALAGCKEDEEMFERTRLFRPVLIEDLFSEENTIIVNMGKLKEAMSYTLEVSRDSFATTEYLIDTDTNYVVLDEELLGEPLFWNMLYQVRATAHADNEEYDSEISDLGNVRTQRFPTILNSPQSYDVIDIAAQVSWTKAGAAVTSVKAFAADDLYLRTPLVEQEVTSSEQAAGEMVLANLDPETTYQVAIYSETVLRGWVNYTTLMPDIDPTGPGVIDIRANTSPSAVADAIATAPAGSTILVERGMTYDLPSDPLTKAISIRAAYGFGEQKAKLSTTGNWDIADGSDIEFIRFIDLEIRGEDYGGDYVFNPNRDNVHVGELSFENCEVGTFRGILRARGTTVIDNYIISNTLVDSLGGYGLFTVDSEATSMVKNIKLVNSTFNKMQFGVTSRSSSESFLIESCTFGNFINAGGGIFRYRGGDGNDNVTNGIVIHNSIFGHGWDEDLDDAYAIRGIYDGLESTNFDIVNVYSTFDFSFSSGEIPGFPVGNYKGAQADLWVNPDINDFNFKDKGFAGRYDSGDPRWRAKL</sequence>
<dbReference type="Gene3D" id="2.160.20.10">
    <property type="entry name" value="Single-stranded right-handed beta-helix, Pectin lyase-like"/>
    <property type="match status" value="1"/>
</dbReference>
<name>A0A918PM00_9BACT</name>
<protein>
    <recommendedName>
        <fullName evidence="1">DUF4957 domain-containing protein</fullName>
    </recommendedName>
</protein>
<evidence type="ECO:0000259" key="1">
    <source>
        <dbReference type="Pfam" id="PF16318"/>
    </source>
</evidence>
<dbReference type="InterPro" id="IPR032530">
    <property type="entry name" value="DUF4957"/>
</dbReference>
<keyword evidence="3" id="KW-1185">Reference proteome</keyword>
<feature type="domain" description="DUF4957" evidence="1">
    <location>
        <begin position="285"/>
        <end position="419"/>
    </location>
</feature>
<evidence type="ECO:0000313" key="3">
    <source>
        <dbReference type="Proteomes" id="UP000619457"/>
    </source>
</evidence>
<organism evidence="2 3">
    <name type="scientific">Echinicola pacifica</name>
    <dbReference type="NCBI Taxonomy" id="346377"/>
    <lineage>
        <taxon>Bacteria</taxon>
        <taxon>Pseudomonadati</taxon>
        <taxon>Bacteroidota</taxon>
        <taxon>Cytophagia</taxon>
        <taxon>Cytophagales</taxon>
        <taxon>Cyclobacteriaceae</taxon>
        <taxon>Echinicola</taxon>
    </lineage>
</organism>
<dbReference type="SUPFAM" id="SSF51126">
    <property type="entry name" value="Pectin lyase-like"/>
    <property type="match status" value="1"/>
</dbReference>
<dbReference type="Proteomes" id="UP000619457">
    <property type="component" value="Unassembled WGS sequence"/>
</dbReference>
<proteinExistence type="predicted"/>
<dbReference type="Pfam" id="PF16318">
    <property type="entry name" value="DUF4957"/>
    <property type="match status" value="1"/>
</dbReference>
<accession>A0A918PM00</accession>
<reference evidence="2" key="2">
    <citation type="submission" date="2020-09" db="EMBL/GenBank/DDBJ databases">
        <authorList>
            <person name="Sun Q."/>
            <person name="Kim S."/>
        </authorList>
    </citation>
    <scope>NUCLEOTIDE SEQUENCE</scope>
    <source>
        <strain evidence="2">KCTC 12368</strain>
    </source>
</reference>
<dbReference type="AlphaFoldDB" id="A0A918PM00"/>
<dbReference type="EMBL" id="BMWX01000001">
    <property type="protein sequence ID" value="GGZ15741.1"/>
    <property type="molecule type" value="Genomic_DNA"/>
</dbReference>
<comment type="caution">
    <text evidence="2">The sequence shown here is derived from an EMBL/GenBank/DDBJ whole genome shotgun (WGS) entry which is preliminary data.</text>
</comment>
<evidence type="ECO:0000313" key="2">
    <source>
        <dbReference type="EMBL" id="GGZ15741.1"/>
    </source>
</evidence>